<keyword evidence="8" id="KW-1185">Reference proteome</keyword>
<dbReference type="AlphaFoldDB" id="A0A0F0KW65"/>
<proteinExistence type="predicted"/>
<evidence type="ECO:0000256" key="4">
    <source>
        <dbReference type="ARBA" id="ARBA00022989"/>
    </source>
</evidence>
<evidence type="ECO:0000256" key="3">
    <source>
        <dbReference type="ARBA" id="ARBA00022692"/>
    </source>
</evidence>
<evidence type="ECO:0000256" key="2">
    <source>
        <dbReference type="ARBA" id="ARBA00022475"/>
    </source>
</evidence>
<feature type="transmembrane region" description="Helical" evidence="6">
    <location>
        <begin position="166"/>
        <end position="188"/>
    </location>
</feature>
<dbReference type="GO" id="GO:0005886">
    <property type="term" value="C:plasma membrane"/>
    <property type="evidence" value="ECO:0007669"/>
    <property type="project" value="UniProtKB-SubCell"/>
</dbReference>
<dbReference type="EMBL" id="JYIT01000071">
    <property type="protein sequence ID" value="KJL25162.1"/>
    <property type="molecule type" value="Genomic_DNA"/>
</dbReference>
<feature type="transmembrane region" description="Helical" evidence="6">
    <location>
        <begin position="223"/>
        <end position="244"/>
    </location>
</feature>
<evidence type="ECO:0000313" key="8">
    <source>
        <dbReference type="Proteomes" id="UP000033448"/>
    </source>
</evidence>
<evidence type="ECO:0000256" key="6">
    <source>
        <dbReference type="SAM" id="Phobius"/>
    </source>
</evidence>
<dbReference type="Pfam" id="PF09678">
    <property type="entry name" value="Caa3_CtaG"/>
    <property type="match status" value="1"/>
</dbReference>
<evidence type="ECO:0000256" key="5">
    <source>
        <dbReference type="ARBA" id="ARBA00023136"/>
    </source>
</evidence>
<sequence>MLVVAAALYLGGVEVLRRRGHRWPLRLTLMYLLLGLGSYAVVSFGFLGTWSPALRWAFSTRIALLLFVVPVLVTLGRPVSLARAVLSTRPRARVDGFLRSWLAKFFGNAIMAPVFTCLVFSVLFTPLSAVLRIDPIAEGVASVLVPVLGLLMVLPIAAHTVARTSLFIVAEFMFAFVELVLDAIPGVLLRLGTVVFDHAGTWPGALPLWFPNPLRDQQLSGDFLWFIAEIVDVPILVILMMRWIRSDRRESRQLDELSDEEMAALTAAHLRGE</sequence>
<organism evidence="7 8">
    <name type="scientific">Microbacterium azadirachtae</name>
    <dbReference type="NCBI Taxonomy" id="582680"/>
    <lineage>
        <taxon>Bacteria</taxon>
        <taxon>Bacillati</taxon>
        <taxon>Actinomycetota</taxon>
        <taxon>Actinomycetes</taxon>
        <taxon>Micrococcales</taxon>
        <taxon>Microbacteriaceae</taxon>
        <taxon>Microbacterium</taxon>
    </lineage>
</organism>
<feature type="transmembrane region" description="Helical" evidence="6">
    <location>
        <begin position="101"/>
        <end position="124"/>
    </location>
</feature>
<gene>
    <name evidence="7" type="ORF">RL72_01535</name>
</gene>
<comment type="subcellular location">
    <subcellularLocation>
        <location evidence="1">Cell membrane</location>
        <topology evidence="1">Multi-pass membrane protein</topology>
    </subcellularLocation>
</comment>
<evidence type="ECO:0000256" key="1">
    <source>
        <dbReference type="ARBA" id="ARBA00004651"/>
    </source>
</evidence>
<comment type="caution">
    <text evidence="7">The sequence shown here is derived from an EMBL/GenBank/DDBJ whole genome shotgun (WGS) entry which is preliminary data.</text>
</comment>
<dbReference type="OrthoDB" id="5241646at2"/>
<dbReference type="PATRIC" id="fig|582680.7.peg.1574"/>
<dbReference type="Proteomes" id="UP000033448">
    <property type="component" value="Unassembled WGS sequence"/>
</dbReference>
<keyword evidence="5 6" id="KW-0472">Membrane</keyword>
<dbReference type="InterPro" id="IPR019108">
    <property type="entry name" value="Caa3_assmbl_CtaG-rel"/>
</dbReference>
<keyword evidence="4 6" id="KW-1133">Transmembrane helix</keyword>
<feature type="transmembrane region" description="Helical" evidence="6">
    <location>
        <begin position="62"/>
        <end position="80"/>
    </location>
</feature>
<name>A0A0F0KW65_9MICO</name>
<keyword evidence="2" id="KW-1003">Cell membrane</keyword>
<evidence type="ECO:0000313" key="7">
    <source>
        <dbReference type="EMBL" id="KJL25162.1"/>
    </source>
</evidence>
<keyword evidence="3 6" id="KW-0812">Transmembrane</keyword>
<feature type="transmembrane region" description="Helical" evidence="6">
    <location>
        <begin position="136"/>
        <end position="154"/>
    </location>
</feature>
<dbReference type="RefSeq" id="WP_082072250.1">
    <property type="nucleotide sequence ID" value="NZ_CP099706.1"/>
</dbReference>
<reference evidence="7 8" key="1">
    <citation type="submission" date="2015-02" db="EMBL/GenBank/DDBJ databases">
        <title>Draft genome sequences of ten Microbacterium spp. with emphasis on heavy metal contaminated environments.</title>
        <authorList>
            <person name="Corretto E."/>
        </authorList>
    </citation>
    <scope>NUCLEOTIDE SEQUENCE [LARGE SCALE GENOMIC DNA]</scope>
    <source>
        <strain evidence="7 8">DSM 23848</strain>
    </source>
</reference>
<protein>
    <submittedName>
        <fullName evidence="7">Cytochrome c oxidase caa3 assembly factor (Caa3-CtaG)</fullName>
    </submittedName>
</protein>
<accession>A0A0F0KW65</accession>
<feature type="transmembrane region" description="Helical" evidence="6">
    <location>
        <begin position="27"/>
        <end position="50"/>
    </location>
</feature>